<dbReference type="HAMAP" id="MF_00338">
    <property type="entry name" value="UPF0145"/>
    <property type="match status" value="1"/>
</dbReference>
<evidence type="ECO:0000313" key="3">
    <source>
        <dbReference type="EMBL" id="SHM03992.1"/>
    </source>
</evidence>
<dbReference type="AlphaFoldDB" id="A0A1M7FIP6"/>
<protein>
    <recommendedName>
        <fullName evidence="2">UPF0145 protein SAMN05444266_106160</fullName>
    </recommendedName>
</protein>
<dbReference type="InterPro" id="IPR002765">
    <property type="entry name" value="UPF0145_YbjQ-like"/>
</dbReference>
<accession>A0A1M7FIP6</accession>
<sequence length="364" mass="41136">MRNSKDILVTTTSTLEGITIKRYLKPITAHVVAGTNIFSDFIASLTDVFGGRSRNYQRQLTSLYDEATELIRAAAYELGANCVIGLKIDMDEISGKGKSMFMITAIGTAVIIDRPDEYLATGKTFERQANVDLETLNTLKIRNSILKDAMSDNLKMGADTWQFITNHQIHELYPYLLKKLAESIDSDERSIEAKTPEFIKLLIHYLDGMPKNIQHGLVSSSLLHEENHKIIPPLMDVAKTLNIIDYDLINTMISSPDFDIQKRGVKLATYDKESYNKDDLQKLKDLSNKISNSFPEQGKRTIKKQLLSKEREVWICGCGQTAEMNAYCECGKNIYGFKQLDVQPQTAEKQIQEKIGLISNFFNS</sequence>
<dbReference type="InterPro" id="IPR035439">
    <property type="entry name" value="UPF0145_dom_sf"/>
</dbReference>
<dbReference type="Proteomes" id="UP000184420">
    <property type="component" value="Unassembled WGS sequence"/>
</dbReference>
<organism evidence="3 4">
    <name type="scientific">Chitinophaga jiangningensis</name>
    <dbReference type="NCBI Taxonomy" id="1419482"/>
    <lineage>
        <taxon>Bacteria</taxon>
        <taxon>Pseudomonadati</taxon>
        <taxon>Bacteroidota</taxon>
        <taxon>Chitinophagia</taxon>
        <taxon>Chitinophagales</taxon>
        <taxon>Chitinophagaceae</taxon>
        <taxon>Chitinophaga</taxon>
    </lineage>
</organism>
<dbReference type="PANTHER" id="PTHR34068">
    <property type="entry name" value="UPF0145 PROTEIN YBJQ"/>
    <property type="match status" value="1"/>
</dbReference>
<keyword evidence="4" id="KW-1185">Reference proteome</keyword>
<dbReference type="SUPFAM" id="SSF117782">
    <property type="entry name" value="YbjQ-like"/>
    <property type="match status" value="1"/>
</dbReference>
<dbReference type="OrthoDB" id="9796448at2"/>
<proteinExistence type="inferred from homology"/>
<dbReference type="PANTHER" id="PTHR34068:SF1">
    <property type="entry name" value="UPF0145 PROTEIN YBJQ"/>
    <property type="match status" value="1"/>
</dbReference>
<reference evidence="3 4" key="1">
    <citation type="submission" date="2016-11" db="EMBL/GenBank/DDBJ databases">
        <authorList>
            <person name="Jaros S."/>
            <person name="Januszkiewicz K."/>
            <person name="Wedrychowicz H."/>
        </authorList>
    </citation>
    <scope>NUCLEOTIDE SEQUENCE [LARGE SCALE GENOMIC DNA]</scope>
    <source>
        <strain evidence="3 4">DSM 27406</strain>
    </source>
</reference>
<dbReference type="STRING" id="1419482.SAMN05444266_106160"/>
<name>A0A1M7FIP6_9BACT</name>
<dbReference type="RefSeq" id="WP_073083126.1">
    <property type="nucleotide sequence ID" value="NZ_FRBL01000006.1"/>
</dbReference>
<evidence type="ECO:0000256" key="1">
    <source>
        <dbReference type="ARBA" id="ARBA00010751"/>
    </source>
</evidence>
<gene>
    <name evidence="3" type="ORF">SAMN05444266_106160</name>
</gene>
<evidence type="ECO:0000313" key="4">
    <source>
        <dbReference type="Proteomes" id="UP000184420"/>
    </source>
</evidence>
<evidence type="ECO:0000256" key="2">
    <source>
        <dbReference type="HAMAP-Rule" id="MF_00338"/>
    </source>
</evidence>
<dbReference type="Pfam" id="PF01906">
    <property type="entry name" value="YbjQ_1"/>
    <property type="match status" value="1"/>
</dbReference>
<dbReference type="EMBL" id="FRBL01000006">
    <property type="protein sequence ID" value="SHM03992.1"/>
    <property type="molecule type" value="Genomic_DNA"/>
</dbReference>
<comment type="similarity">
    <text evidence="1 2">Belongs to the UPF0145 family.</text>
</comment>
<dbReference type="Gene3D" id="3.30.110.70">
    <property type="entry name" value="Hypothetical protein apc22750. Chain B"/>
    <property type="match status" value="1"/>
</dbReference>